<evidence type="ECO:0000256" key="1">
    <source>
        <dbReference type="ARBA" id="ARBA00022801"/>
    </source>
</evidence>
<dbReference type="InterPro" id="IPR000073">
    <property type="entry name" value="AB_hydrolase_1"/>
</dbReference>
<accession>A0A1Y1HTU1</accession>
<dbReference type="OrthoDB" id="190201at2759"/>
<dbReference type="SUPFAM" id="SSF53474">
    <property type="entry name" value="alpha/beta-Hydrolases"/>
    <property type="match status" value="1"/>
</dbReference>
<protein>
    <recommendedName>
        <fullName evidence="2">AB hydrolase-1 domain-containing protein</fullName>
    </recommendedName>
</protein>
<keyword evidence="4" id="KW-1185">Reference proteome</keyword>
<dbReference type="Pfam" id="PF12697">
    <property type="entry name" value="Abhydrolase_6"/>
    <property type="match status" value="1"/>
</dbReference>
<dbReference type="Gene3D" id="3.40.50.1820">
    <property type="entry name" value="alpha/beta hydrolase"/>
    <property type="match status" value="1"/>
</dbReference>
<dbReference type="PANTHER" id="PTHR43798:SF31">
    <property type="entry name" value="AB HYDROLASE SUPERFAMILY PROTEIN YCLE"/>
    <property type="match status" value="1"/>
</dbReference>
<sequence>MARQLVLPSVVKPAALGPVFAAVLLFCALLPVRATSSRALLTRPADVTPDVNLPDEAVSVRKAMFDVTIGDGTHHNLAVFVYELSSLDGGRESHVSHECKKNQDVALVLFHGATYNHLYWDTPVSVDNSPHSHARYLAKQLATNMLSNISWSQTQISVYDHSLLFERIPFRSVQVPRYLAKQCYYVLAADMLGTGESDKPDGFAIDVADQAHASADFIRSIQNNHNPARAKKAKKVILIGHSFGSIMSDLILGTNPGIADGFVATGWTNGYEPNMPNFEGVFGAIDQPPNTVPYITLPTGGPPFGVNLRSGFYDGVDLTTFTAPDPHPTWTDAMLTYDSTNLADFITHKNAFLDINPLLDNRRNNAANAPDYIFNTFHTHQASRIAFRITCPVFILCGESDIFANAAGCAAGGAYYPNSVSVTSFVQPNIGHVYNLHKTCVPGWEKIVAFVKSIT</sequence>
<proteinExistence type="predicted"/>
<dbReference type="AlphaFoldDB" id="A0A1Y1HTU1"/>
<evidence type="ECO:0000259" key="2">
    <source>
        <dbReference type="Pfam" id="PF12697"/>
    </source>
</evidence>
<dbReference type="EMBL" id="DF236991">
    <property type="protein sequence ID" value="GAQ79957.1"/>
    <property type="molecule type" value="Genomic_DNA"/>
</dbReference>
<organism evidence="3 4">
    <name type="scientific">Klebsormidium nitens</name>
    <name type="common">Green alga</name>
    <name type="synonym">Ulothrix nitens</name>
    <dbReference type="NCBI Taxonomy" id="105231"/>
    <lineage>
        <taxon>Eukaryota</taxon>
        <taxon>Viridiplantae</taxon>
        <taxon>Streptophyta</taxon>
        <taxon>Klebsormidiophyceae</taxon>
        <taxon>Klebsormidiales</taxon>
        <taxon>Klebsormidiaceae</taxon>
        <taxon>Klebsormidium</taxon>
    </lineage>
</organism>
<dbReference type="PANTHER" id="PTHR43798">
    <property type="entry name" value="MONOACYLGLYCEROL LIPASE"/>
    <property type="match status" value="1"/>
</dbReference>
<name>A0A1Y1HTU1_KLENI</name>
<keyword evidence="1" id="KW-0378">Hydrolase</keyword>
<dbReference type="Proteomes" id="UP000054558">
    <property type="component" value="Unassembled WGS sequence"/>
</dbReference>
<dbReference type="GO" id="GO:0016787">
    <property type="term" value="F:hydrolase activity"/>
    <property type="evidence" value="ECO:0007669"/>
    <property type="project" value="UniProtKB-KW"/>
</dbReference>
<feature type="domain" description="AB hydrolase-1" evidence="2">
    <location>
        <begin position="172"/>
        <end position="348"/>
    </location>
</feature>
<evidence type="ECO:0000313" key="3">
    <source>
        <dbReference type="EMBL" id="GAQ79957.1"/>
    </source>
</evidence>
<evidence type="ECO:0000313" key="4">
    <source>
        <dbReference type="Proteomes" id="UP000054558"/>
    </source>
</evidence>
<dbReference type="InterPro" id="IPR029058">
    <property type="entry name" value="AB_hydrolase_fold"/>
</dbReference>
<reference evidence="3 4" key="1">
    <citation type="journal article" date="2014" name="Nat. Commun.">
        <title>Klebsormidium flaccidum genome reveals primary factors for plant terrestrial adaptation.</title>
        <authorList>
            <person name="Hori K."/>
            <person name="Maruyama F."/>
            <person name="Fujisawa T."/>
            <person name="Togashi T."/>
            <person name="Yamamoto N."/>
            <person name="Seo M."/>
            <person name="Sato S."/>
            <person name="Yamada T."/>
            <person name="Mori H."/>
            <person name="Tajima N."/>
            <person name="Moriyama T."/>
            <person name="Ikeuchi M."/>
            <person name="Watanabe M."/>
            <person name="Wada H."/>
            <person name="Kobayashi K."/>
            <person name="Saito M."/>
            <person name="Masuda T."/>
            <person name="Sasaki-Sekimoto Y."/>
            <person name="Mashiguchi K."/>
            <person name="Awai K."/>
            <person name="Shimojima M."/>
            <person name="Masuda S."/>
            <person name="Iwai M."/>
            <person name="Nobusawa T."/>
            <person name="Narise T."/>
            <person name="Kondo S."/>
            <person name="Saito H."/>
            <person name="Sato R."/>
            <person name="Murakawa M."/>
            <person name="Ihara Y."/>
            <person name="Oshima-Yamada Y."/>
            <person name="Ohtaka K."/>
            <person name="Satoh M."/>
            <person name="Sonobe K."/>
            <person name="Ishii M."/>
            <person name="Ohtani R."/>
            <person name="Kanamori-Sato M."/>
            <person name="Honoki R."/>
            <person name="Miyazaki D."/>
            <person name="Mochizuki H."/>
            <person name="Umetsu J."/>
            <person name="Higashi K."/>
            <person name="Shibata D."/>
            <person name="Kamiya Y."/>
            <person name="Sato N."/>
            <person name="Nakamura Y."/>
            <person name="Tabata S."/>
            <person name="Ida S."/>
            <person name="Kurokawa K."/>
            <person name="Ohta H."/>
        </authorList>
    </citation>
    <scope>NUCLEOTIDE SEQUENCE [LARGE SCALE GENOMIC DNA]</scope>
    <source>
        <strain evidence="3 4">NIES-2285</strain>
    </source>
</reference>
<gene>
    <name evidence="3" type="ORF">KFL_000420280</name>
</gene>
<dbReference type="InterPro" id="IPR050266">
    <property type="entry name" value="AB_hydrolase_sf"/>
</dbReference>